<organism evidence="19 20">
    <name type="scientific">Oreochromis aureus</name>
    <name type="common">Israeli tilapia</name>
    <name type="synonym">Chromis aureus</name>
    <dbReference type="NCBI Taxonomy" id="47969"/>
    <lineage>
        <taxon>Eukaryota</taxon>
        <taxon>Metazoa</taxon>
        <taxon>Chordata</taxon>
        <taxon>Craniata</taxon>
        <taxon>Vertebrata</taxon>
        <taxon>Euteleostomi</taxon>
        <taxon>Actinopterygii</taxon>
        <taxon>Neopterygii</taxon>
        <taxon>Teleostei</taxon>
        <taxon>Neoteleostei</taxon>
        <taxon>Acanthomorphata</taxon>
        <taxon>Ovalentaria</taxon>
        <taxon>Cichlomorphae</taxon>
        <taxon>Cichliformes</taxon>
        <taxon>Cichlidae</taxon>
        <taxon>African cichlids</taxon>
        <taxon>Pseudocrenilabrinae</taxon>
        <taxon>Oreochromini</taxon>
        <taxon>Oreochromis</taxon>
    </lineage>
</organism>
<reference evidence="19" key="2">
    <citation type="submission" date="2025-09" db="UniProtKB">
        <authorList>
            <consortium name="Ensembl"/>
        </authorList>
    </citation>
    <scope>IDENTIFICATION</scope>
</reference>
<dbReference type="InterPro" id="IPR019747">
    <property type="entry name" value="FERM_CS"/>
</dbReference>
<feature type="compositionally biased region" description="Basic and acidic residues" evidence="17">
    <location>
        <begin position="16"/>
        <end position="176"/>
    </location>
</feature>
<dbReference type="Pfam" id="PF04382">
    <property type="entry name" value="SAB"/>
    <property type="match status" value="1"/>
</dbReference>
<evidence type="ECO:0000313" key="19">
    <source>
        <dbReference type="Ensembl" id="ENSOABP00000011794.2"/>
    </source>
</evidence>
<protein>
    <recommendedName>
        <fullName evidence="14">Protein 4.1</fullName>
    </recommendedName>
    <alternativeName>
        <fullName evidence="15">Band 4.1</fullName>
    </alternativeName>
    <alternativeName>
        <fullName evidence="16">Erythrocyte membrane protein band 4.1</fullName>
    </alternativeName>
</protein>
<proteinExistence type="predicted"/>
<dbReference type="Gene3D" id="2.30.29.30">
    <property type="entry name" value="Pleckstrin-homology domain (PH domain)/Phosphotyrosine-binding domain (PTB)"/>
    <property type="match status" value="1"/>
</dbReference>
<dbReference type="GO" id="GO:0030866">
    <property type="term" value="P:cortical actin cytoskeleton organization"/>
    <property type="evidence" value="ECO:0007669"/>
    <property type="project" value="InterPro"/>
</dbReference>
<dbReference type="Gene3D" id="3.10.20.90">
    <property type="entry name" value="Phosphatidylinositol 3-kinase Catalytic Subunit, Chain A, domain 1"/>
    <property type="match status" value="1"/>
</dbReference>
<name>A0A668SBL1_OREAU</name>
<feature type="region of interest" description="Disordered" evidence="17">
    <location>
        <begin position="1"/>
        <end position="301"/>
    </location>
</feature>
<dbReference type="FunFam" id="1.20.80.10:FF:000001">
    <property type="entry name" value="Erythrocyte membrane protein band 4.1"/>
    <property type="match status" value="1"/>
</dbReference>
<feature type="compositionally biased region" description="Basic and acidic residues" evidence="17">
    <location>
        <begin position="233"/>
        <end position="299"/>
    </location>
</feature>
<dbReference type="FunFam" id="2.30.29.30:FF:000001">
    <property type="entry name" value="Erythrocyte membrane protein band 4.1"/>
    <property type="match status" value="1"/>
</dbReference>
<dbReference type="InterPro" id="IPR019748">
    <property type="entry name" value="FERM_central"/>
</dbReference>
<keyword evidence="20" id="KW-1185">Reference proteome</keyword>
<dbReference type="GO" id="GO:0005198">
    <property type="term" value="F:structural molecule activity"/>
    <property type="evidence" value="ECO:0007669"/>
    <property type="project" value="InterPro"/>
</dbReference>
<accession>A0A668SBL1</accession>
<keyword evidence="12" id="KW-0539">Nucleus</keyword>
<sequence>MKKEEQNEEGTTQQTVEKEEKKVEKKEEEKKETAEVKGKAADAGKKEEEKVDKKVAKKKEKEEKLKKREEEKAKRKAEEEERIKQREEEKAKKKEEEKAREAERAKKKEEEKAKKKEEEKTKEEKAKKKEEEKPKEELKTKEDEKVKEEAKKKEKEGEEAKPEEKEEKEENKEKKKDKGKSKGKKEVKEVKGPSEEQVKAPIAAPEPELKTEPDIEQAADQHSISSTEAQPAQEEHKEEAVIKEPEAVGEVKQEDTEKIVEEPAEKEEPVKEKEKEKEQAKKEKPAKEKTEKKTEEVKGSKRQKTMQCKVTLLDDAQFECELDKHAKGQELLTKVCDHVNLLEKDYFGLAHWETPTNKTWLEPTKEIRKQVAGAVYEFTFNVKFYPPDPAQLTEDLTRYFLCLQLRKDIMRGVLPCSFVTLSLLGSYTAQSELGEYDPELHGTDYVKDLNLAPGQSKELEEKVMDLHRTYRSMSPAQADMLFLENAKKLAMYGVDLHQAKDLDGVDIMLGVCSSGLMVYKDKLRINRFPWPKVLKISYKRSSFFIKIRPSEQEQYESTIGFKLPNYKASKKLWKVCVEHHTFFRVSTVEPPSSRRFLVLGSKFRYSGRTQAQTRHASSMIDRPAPRFTRSASKRLSRNLDGAASAQRGTRPVSAPVFSQAALMEAGIPMAPLDQPQTSTPIKTSRQEERKLQVTVEAVEPSKIEAGADAKDFDKPQEVLLRHHASISELKRNFMEAVPDSRPSEWDKRLSTHSPFRTLGINGQPLPSADGVTVDGTEEDKDCSTVSSSQTITSETTSGTSVTTTTTHISKVVKSGSSETRVEKRIVITADSDIDQDKEKHGGASAL</sequence>
<dbReference type="PROSITE" id="PS50057">
    <property type="entry name" value="FERM_3"/>
    <property type="match status" value="1"/>
</dbReference>
<dbReference type="Pfam" id="PF00373">
    <property type="entry name" value="FERM_M"/>
    <property type="match status" value="1"/>
</dbReference>
<dbReference type="Proteomes" id="UP000472276">
    <property type="component" value="Unassembled WGS sequence"/>
</dbReference>
<evidence type="ECO:0000256" key="14">
    <source>
        <dbReference type="ARBA" id="ARBA00023658"/>
    </source>
</evidence>
<dbReference type="GO" id="GO:0005634">
    <property type="term" value="C:nucleus"/>
    <property type="evidence" value="ECO:0007669"/>
    <property type="project" value="UniProtKB-SubCell"/>
</dbReference>
<dbReference type="CDD" id="cd14473">
    <property type="entry name" value="FERM_B-lobe"/>
    <property type="match status" value="1"/>
</dbReference>
<keyword evidence="11" id="KW-0206">Cytoskeleton</keyword>
<keyword evidence="7" id="KW-0132">Cell division</keyword>
<evidence type="ECO:0000256" key="8">
    <source>
        <dbReference type="ARBA" id="ARBA00022776"/>
    </source>
</evidence>
<keyword evidence="8" id="KW-0498">Mitosis</keyword>
<evidence type="ECO:0000256" key="4">
    <source>
        <dbReference type="ARBA" id="ARBA00022448"/>
    </source>
</evidence>
<dbReference type="SUPFAM" id="SSF47031">
    <property type="entry name" value="Second domain of FERM"/>
    <property type="match status" value="1"/>
</dbReference>
<dbReference type="PROSITE" id="PS00660">
    <property type="entry name" value="FERM_1"/>
    <property type="match status" value="1"/>
</dbReference>
<dbReference type="InterPro" id="IPR008379">
    <property type="entry name" value="Band_4.1_C"/>
</dbReference>
<dbReference type="InterPro" id="IPR007477">
    <property type="entry name" value="SAB_dom"/>
</dbReference>
<evidence type="ECO:0000313" key="20">
    <source>
        <dbReference type="Proteomes" id="UP000472276"/>
    </source>
</evidence>
<comment type="subcellular location">
    <subcellularLocation>
        <location evidence="3">Cytoplasm</location>
        <location evidence="3">Cell cortex</location>
    </subcellularLocation>
    <subcellularLocation>
        <location evidence="2">Cytoplasm</location>
        <location evidence="2">Cytoskeleton</location>
    </subcellularLocation>
    <subcellularLocation>
        <location evidence="1">Nucleus</location>
    </subcellularLocation>
</comment>
<dbReference type="InterPro" id="IPR014352">
    <property type="entry name" value="FERM/acyl-CoA-bd_prot_sf"/>
</dbReference>
<dbReference type="Ensembl" id="ENSOABT00000012190.2">
    <property type="protein sequence ID" value="ENSOABP00000011794.2"/>
    <property type="gene ID" value="ENSOABG00000006011.2"/>
</dbReference>
<dbReference type="GO" id="GO:0005886">
    <property type="term" value="C:plasma membrane"/>
    <property type="evidence" value="ECO:0007669"/>
    <property type="project" value="TreeGrafter"/>
</dbReference>
<dbReference type="Pfam" id="PF05902">
    <property type="entry name" value="4_1_CTD"/>
    <property type="match status" value="1"/>
</dbReference>
<evidence type="ECO:0000259" key="18">
    <source>
        <dbReference type="PROSITE" id="PS50057"/>
    </source>
</evidence>
<evidence type="ECO:0000256" key="9">
    <source>
        <dbReference type="ARBA" id="ARBA00022860"/>
    </source>
</evidence>
<evidence type="ECO:0000256" key="11">
    <source>
        <dbReference type="ARBA" id="ARBA00023212"/>
    </source>
</evidence>
<dbReference type="Pfam" id="PF08736">
    <property type="entry name" value="FA"/>
    <property type="match status" value="1"/>
</dbReference>
<keyword evidence="4" id="KW-0813">Transport</keyword>
<dbReference type="AlphaFoldDB" id="A0A668SBL1"/>
<evidence type="ECO:0000256" key="12">
    <source>
        <dbReference type="ARBA" id="ARBA00023242"/>
    </source>
</evidence>
<evidence type="ECO:0000256" key="17">
    <source>
        <dbReference type="SAM" id="MobiDB-lite"/>
    </source>
</evidence>
<evidence type="ECO:0000256" key="1">
    <source>
        <dbReference type="ARBA" id="ARBA00004123"/>
    </source>
</evidence>
<dbReference type="PRINTS" id="PR00661">
    <property type="entry name" value="ERMFAMILY"/>
</dbReference>
<dbReference type="InterPro" id="IPR000798">
    <property type="entry name" value="Ez/rad/moesin-like"/>
</dbReference>
<evidence type="ECO:0000256" key="10">
    <source>
        <dbReference type="ARBA" id="ARBA00023203"/>
    </source>
</evidence>
<feature type="compositionally biased region" description="Polar residues" evidence="17">
    <location>
        <begin position="220"/>
        <end position="230"/>
    </location>
</feature>
<evidence type="ECO:0000256" key="16">
    <source>
        <dbReference type="ARBA" id="ARBA00032586"/>
    </source>
</evidence>
<keyword evidence="5" id="KW-0963">Cytoplasm</keyword>
<dbReference type="InterPro" id="IPR014847">
    <property type="entry name" value="FA"/>
</dbReference>
<reference evidence="19" key="1">
    <citation type="submission" date="2025-08" db="UniProtKB">
        <authorList>
            <consortium name="Ensembl"/>
        </authorList>
    </citation>
    <scope>IDENTIFICATION</scope>
</reference>
<dbReference type="SMART" id="SM01195">
    <property type="entry name" value="FA"/>
    <property type="match status" value="1"/>
</dbReference>
<dbReference type="PANTHER" id="PTHR23280:SF12">
    <property type="entry name" value="PROTEIN 4.1"/>
    <property type="match status" value="1"/>
</dbReference>
<dbReference type="Pfam" id="PF09380">
    <property type="entry name" value="FERM_C"/>
    <property type="match status" value="1"/>
</dbReference>
<dbReference type="CDD" id="cd13184">
    <property type="entry name" value="FERM_C_4_1_family"/>
    <property type="match status" value="1"/>
</dbReference>
<dbReference type="GO" id="GO:0051301">
    <property type="term" value="P:cell division"/>
    <property type="evidence" value="ECO:0007669"/>
    <property type="project" value="UniProtKB-KW"/>
</dbReference>
<feature type="region of interest" description="Disordered" evidence="17">
    <location>
        <begin position="670"/>
        <end position="690"/>
    </location>
</feature>
<dbReference type="GO" id="GO:0005938">
    <property type="term" value="C:cell cortex"/>
    <property type="evidence" value="ECO:0007669"/>
    <property type="project" value="UniProtKB-SubCell"/>
</dbReference>
<dbReference type="FunFam" id="3.10.20.90:FF:000002">
    <property type="entry name" value="Erythrocyte protein band 4.1-like 3"/>
    <property type="match status" value="1"/>
</dbReference>
<keyword evidence="13" id="KW-0131">Cell cycle</keyword>
<dbReference type="InterPro" id="IPR011993">
    <property type="entry name" value="PH-like_dom_sf"/>
</dbReference>
<dbReference type="Gene3D" id="1.20.80.10">
    <property type="match status" value="1"/>
</dbReference>
<dbReference type="InterPro" id="IPR018980">
    <property type="entry name" value="FERM_PH-like_C"/>
</dbReference>
<dbReference type="SUPFAM" id="SSF54236">
    <property type="entry name" value="Ubiquitin-like"/>
    <property type="match status" value="1"/>
</dbReference>
<feature type="compositionally biased region" description="Basic and acidic residues" evidence="17">
    <location>
        <begin position="184"/>
        <end position="198"/>
    </location>
</feature>
<evidence type="ECO:0000256" key="7">
    <source>
        <dbReference type="ARBA" id="ARBA00022618"/>
    </source>
</evidence>
<evidence type="ECO:0000256" key="5">
    <source>
        <dbReference type="ARBA" id="ARBA00022490"/>
    </source>
</evidence>
<feature type="compositionally biased region" description="Polar residues" evidence="17">
    <location>
        <begin position="674"/>
        <end position="683"/>
    </location>
</feature>
<dbReference type="PROSITE" id="PS00661">
    <property type="entry name" value="FERM_2"/>
    <property type="match status" value="1"/>
</dbReference>
<evidence type="ECO:0000256" key="6">
    <source>
        <dbReference type="ARBA" id="ARBA00022553"/>
    </source>
</evidence>
<dbReference type="PANTHER" id="PTHR23280">
    <property type="entry name" value="4.1 G PROTEIN"/>
    <property type="match status" value="1"/>
</dbReference>
<gene>
    <name evidence="19" type="primary">EIF5B</name>
</gene>
<dbReference type="InterPro" id="IPR029071">
    <property type="entry name" value="Ubiquitin-like_domsf"/>
</dbReference>
<dbReference type="PRINTS" id="PR00935">
    <property type="entry name" value="BAND41"/>
</dbReference>
<dbReference type="SUPFAM" id="SSF50729">
    <property type="entry name" value="PH domain-like"/>
    <property type="match status" value="1"/>
</dbReference>
<dbReference type="Pfam" id="PF09379">
    <property type="entry name" value="FERM_N"/>
    <property type="match status" value="1"/>
</dbReference>
<dbReference type="GO" id="GO:0031032">
    <property type="term" value="P:actomyosin structure organization"/>
    <property type="evidence" value="ECO:0007669"/>
    <property type="project" value="TreeGrafter"/>
</dbReference>
<feature type="region of interest" description="Disordered" evidence="17">
    <location>
        <begin position="628"/>
        <end position="651"/>
    </location>
</feature>
<dbReference type="GO" id="GO:0003779">
    <property type="term" value="F:actin binding"/>
    <property type="evidence" value="ECO:0007669"/>
    <property type="project" value="UniProtKB-KW"/>
</dbReference>
<dbReference type="SMART" id="SM01196">
    <property type="entry name" value="FERM_C"/>
    <property type="match status" value="1"/>
</dbReference>
<keyword evidence="10" id="KW-0009">Actin-binding</keyword>
<dbReference type="InterPro" id="IPR018979">
    <property type="entry name" value="FERM_N"/>
</dbReference>
<evidence type="ECO:0000256" key="2">
    <source>
        <dbReference type="ARBA" id="ARBA00004245"/>
    </source>
</evidence>
<dbReference type="SMART" id="SM00295">
    <property type="entry name" value="B41"/>
    <property type="match status" value="1"/>
</dbReference>
<dbReference type="InterPro" id="IPR000299">
    <property type="entry name" value="FERM_domain"/>
</dbReference>
<keyword evidence="6" id="KW-0597">Phosphoprotein</keyword>
<dbReference type="InterPro" id="IPR035963">
    <property type="entry name" value="FERM_2"/>
</dbReference>
<feature type="domain" description="FERM" evidence="18">
    <location>
        <begin position="306"/>
        <end position="587"/>
    </location>
</feature>
<dbReference type="GO" id="GO:0005516">
    <property type="term" value="F:calmodulin binding"/>
    <property type="evidence" value="ECO:0007669"/>
    <property type="project" value="UniProtKB-KW"/>
</dbReference>
<dbReference type="GO" id="GO:0005856">
    <property type="term" value="C:cytoskeleton"/>
    <property type="evidence" value="ECO:0007669"/>
    <property type="project" value="UniProtKB-SubCell"/>
</dbReference>
<evidence type="ECO:0000256" key="15">
    <source>
        <dbReference type="ARBA" id="ARBA00030419"/>
    </source>
</evidence>
<evidence type="ECO:0000256" key="13">
    <source>
        <dbReference type="ARBA" id="ARBA00023306"/>
    </source>
</evidence>
<dbReference type="InterPro" id="IPR019749">
    <property type="entry name" value="Band_41_domain"/>
</dbReference>
<evidence type="ECO:0000256" key="3">
    <source>
        <dbReference type="ARBA" id="ARBA00004544"/>
    </source>
</evidence>
<keyword evidence="9" id="KW-0112">Calmodulin-binding</keyword>